<reference evidence="2 3" key="1">
    <citation type="submission" date="2023-03" db="EMBL/GenBank/DDBJ databases">
        <title>High recombination rates correlate with genetic variation in Cardiocondyla obscurior ants.</title>
        <authorList>
            <person name="Errbii M."/>
        </authorList>
    </citation>
    <scope>NUCLEOTIDE SEQUENCE [LARGE SCALE GENOMIC DNA]</scope>
    <source>
        <strain evidence="2">Alpha-2009</strain>
        <tissue evidence="2">Whole body</tissue>
    </source>
</reference>
<proteinExistence type="predicted"/>
<evidence type="ECO:0000256" key="1">
    <source>
        <dbReference type="SAM" id="MobiDB-lite"/>
    </source>
</evidence>
<feature type="region of interest" description="Disordered" evidence="1">
    <location>
        <begin position="1"/>
        <end position="23"/>
    </location>
</feature>
<keyword evidence="3" id="KW-1185">Reference proteome</keyword>
<evidence type="ECO:0000313" key="2">
    <source>
        <dbReference type="EMBL" id="KAL0110754.1"/>
    </source>
</evidence>
<organism evidence="2 3">
    <name type="scientific">Cardiocondyla obscurior</name>
    <dbReference type="NCBI Taxonomy" id="286306"/>
    <lineage>
        <taxon>Eukaryota</taxon>
        <taxon>Metazoa</taxon>
        <taxon>Ecdysozoa</taxon>
        <taxon>Arthropoda</taxon>
        <taxon>Hexapoda</taxon>
        <taxon>Insecta</taxon>
        <taxon>Pterygota</taxon>
        <taxon>Neoptera</taxon>
        <taxon>Endopterygota</taxon>
        <taxon>Hymenoptera</taxon>
        <taxon>Apocrita</taxon>
        <taxon>Aculeata</taxon>
        <taxon>Formicoidea</taxon>
        <taxon>Formicidae</taxon>
        <taxon>Myrmicinae</taxon>
        <taxon>Cardiocondyla</taxon>
    </lineage>
</organism>
<comment type="caution">
    <text evidence="2">The sequence shown here is derived from an EMBL/GenBank/DDBJ whole genome shotgun (WGS) entry which is preliminary data.</text>
</comment>
<dbReference type="AlphaFoldDB" id="A0AAW2F4C1"/>
<gene>
    <name evidence="2" type="ORF">PUN28_014007</name>
</gene>
<accession>A0AAW2F4C1</accession>
<sequence length="152" mass="17275">MPESPKKNEIDDEAKPATDFNNTPKIIAETVFPPGTPGILKNITSPHSTGQPEAKTKHITSFVLRPWILHRIKLKPPRLTRPPRFFLQRPYDQRIWRDTTPNWSKPLPALITSLGESVGTQTKEQQKHRFLHAPQVNDKGVQIDAWKTTSAS</sequence>
<name>A0AAW2F4C1_9HYME</name>
<feature type="compositionally biased region" description="Basic and acidic residues" evidence="1">
    <location>
        <begin position="1"/>
        <end position="16"/>
    </location>
</feature>
<dbReference type="Proteomes" id="UP001430953">
    <property type="component" value="Unassembled WGS sequence"/>
</dbReference>
<evidence type="ECO:0000313" key="3">
    <source>
        <dbReference type="Proteomes" id="UP001430953"/>
    </source>
</evidence>
<dbReference type="EMBL" id="JADYXP020000014">
    <property type="protein sequence ID" value="KAL0110754.1"/>
    <property type="molecule type" value="Genomic_DNA"/>
</dbReference>
<protein>
    <submittedName>
        <fullName evidence="2">Uncharacterized protein</fullName>
    </submittedName>
</protein>